<feature type="transmembrane region" description="Helical" evidence="2">
    <location>
        <begin position="62"/>
        <end position="83"/>
    </location>
</feature>
<accession>V3ZKX7</accession>
<organism evidence="4 5">
    <name type="scientific">Lottia gigantea</name>
    <name type="common">Giant owl limpet</name>
    <dbReference type="NCBI Taxonomy" id="225164"/>
    <lineage>
        <taxon>Eukaryota</taxon>
        <taxon>Metazoa</taxon>
        <taxon>Spiralia</taxon>
        <taxon>Lophotrochozoa</taxon>
        <taxon>Mollusca</taxon>
        <taxon>Gastropoda</taxon>
        <taxon>Patellogastropoda</taxon>
        <taxon>Lottioidea</taxon>
        <taxon>Lottiidae</taxon>
        <taxon>Lottia</taxon>
    </lineage>
</organism>
<dbReference type="Proteomes" id="UP000030746">
    <property type="component" value="Unassembled WGS sequence"/>
</dbReference>
<feature type="region of interest" description="Disordered" evidence="1">
    <location>
        <begin position="354"/>
        <end position="392"/>
    </location>
</feature>
<reference evidence="4 5" key="1">
    <citation type="journal article" date="2013" name="Nature">
        <title>Insights into bilaterian evolution from three spiralian genomes.</title>
        <authorList>
            <person name="Simakov O."/>
            <person name="Marletaz F."/>
            <person name="Cho S.J."/>
            <person name="Edsinger-Gonzales E."/>
            <person name="Havlak P."/>
            <person name="Hellsten U."/>
            <person name="Kuo D.H."/>
            <person name="Larsson T."/>
            <person name="Lv J."/>
            <person name="Arendt D."/>
            <person name="Savage R."/>
            <person name="Osoegawa K."/>
            <person name="de Jong P."/>
            <person name="Grimwood J."/>
            <person name="Chapman J.A."/>
            <person name="Shapiro H."/>
            <person name="Aerts A."/>
            <person name="Otillar R.P."/>
            <person name="Terry A.Y."/>
            <person name="Boore J.L."/>
            <person name="Grigoriev I.V."/>
            <person name="Lindberg D.R."/>
            <person name="Seaver E.C."/>
            <person name="Weisblat D.A."/>
            <person name="Putnam N.H."/>
            <person name="Rokhsar D.S."/>
        </authorList>
    </citation>
    <scope>NUCLEOTIDE SEQUENCE [LARGE SCALE GENOMIC DNA]</scope>
</reference>
<dbReference type="GeneID" id="20250268"/>
<dbReference type="AlphaFoldDB" id="V3ZKX7"/>
<evidence type="ECO:0000256" key="2">
    <source>
        <dbReference type="SAM" id="Phobius"/>
    </source>
</evidence>
<evidence type="ECO:0000256" key="1">
    <source>
        <dbReference type="SAM" id="MobiDB-lite"/>
    </source>
</evidence>
<dbReference type="EMBL" id="KB203796">
    <property type="protein sequence ID" value="ESO83055.1"/>
    <property type="molecule type" value="Genomic_DNA"/>
</dbReference>
<feature type="signal peptide" evidence="3">
    <location>
        <begin position="1"/>
        <end position="21"/>
    </location>
</feature>
<feature type="compositionally biased region" description="Low complexity" evidence="1">
    <location>
        <begin position="354"/>
        <end position="363"/>
    </location>
</feature>
<sequence length="601" mass="68393">MMKMTILTVVMAMVLVTMATGSAINNQVVGECQGENGCPLVPDAICRTTTMLRYLTKAELDAQFVLSIIAILGNLLVMVGVSIKTSITKTYFTYLREFQYAVRQYIIQRKNFLDEVKYNQIYDKMYQNTNLCSKTLKSSARSNHQSFYQMSNTRTYFWNTLLISVLPSSTEMSLRDCWDEHYHSKFSVCRLNEESVNAYTEPYVVRNQLTLDTFRYFIQLFQDRNSTFNEMIWKYTYYGHTYQICVDCLFEILKRVILHYPGEGLDGIRESLQIVQMGLRNFPQEEEVTMVPGFQSDSTSSFEVSTKRAEHTTYVMIGETRTSSLIQGIVNGIIPSLMIIILVVVDILKTNSQTKSNKKSVNVPEQGTEQSNQLRHRKTEPSKHSNTEDGPTFIPLHRLNICPPLNFEASTSFMPIAPSAPTVEPETVFEPDSRYTSLPFTTPQNCENPVEEAPSMIFEPNPEYVSYPVIATEKPQLVSSVGATMTSNFDDPPRYCDIEPIGIFNIEGELNQKKDHPQHSMDQSTVTPDRDLSINLNDSFDQRCTQSYRNMVGNHIATTMNGKSQTVTKSNVSNPKCPMWTAIRIMSVLRDCNASYTMSCC</sequence>
<dbReference type="CTD" id="20250268"/>
<evidence type="ECO:0000313" key="5">
    <source>
        <dbReference type="Proteomes" id="UP000030746"/>
    </source>
</evidence>
<feature type="chain" id="PRO_5004716121" evidence="3">
    <location>
        <begin position="22"/>
        <end position="601"/>
    </location>
</feature>
<dbReference type="KEGG" id="lgi:LOTGIDRAFT_236840"/>
<dbReference type="RefSeq" id="XP_009066237.1">
    <property type="nucleotide sequence ID" value="XM_009067989.1"/>
</dbReference>
<gene>
    <name evidence="4" type="ORF">LOTGIDRAFT_236840</name>
</gene>
<keyword evidence="3" id="KW-0732">Signal</keyword>
<proteinExistence type="predicted"/>
<keyword evidence="2" id="KW-0812">Transmembrane</keyword>
<evidence type="ECO:0000256" key="3">
    <source>
        <dbReference type="SAM" id="SignalP"/>
    </source>
</evidence>
<keyword evidence="5" id="KW-1185">Reference proteome</keyword>
<keyword evidence="2" id="KW-1133">Transmembrane helix</keyword>
<name>V3ZKX7_LOTGI</name>
<feature type="transmembrane region" description="Helical" evidence="2">
    <location>
        <begin position="325"/>
        <end position="348"/>
    </location>
</feature>
<protein>
    <submittedName>
        <fullName evidence="4">Uncharacterized protein</fullName>
    </submittedName>
</protein>
<keyword evidence="2" id="KW-0472">Membrane</keyword>
<dbReference type="HOGENOM" id="CLU_454392_0_0_1"/>
<evidence type="ECO:0000313" key="4">
    <source>
        <dbReference type="EMBL" id="ESO83055.1"/>
    </source>
</evidence>